<protein>
    <recommendedName>
        <fullName evidence="12">RNA polymerase II subunit B1 CTD phosphatase RPAP2 homolog</fullName>
        <ecNumber evidence="12">3.1.3.16</ecNumber>
    </recommendedName>
</protein>
<dbReference type="GO" id="GO:0008420">
    <property type="term" value="F:RNA polymerase II CTD heptapeptide repeat phosphatase activity"/>
    <property type="evidence" value="ECO:0007669"/>
    <property type="project" value="UniProtKB-UniRule"/>
</dbReference>
<sequence length="390" mass="43645">MVATGSKNRFDRMFSKRESALDWIVFLTNDNEADRKTIGSDDLKRAVQFISPADYEDEILIERNMNNLCGYPICLEVPKEKTIVTPIRRNPRNSSYPKDTAESSSTWKTVTSTMSANQPQEPRFCSEKCQARSDYYLTRILKNPSLRSRNTDNHIGNTNDDARDGASKIVLLEDLDQFDNRPATHSNTLTNQQAVPLDNGPASDEDQQTKPKHDFLEPLLTQLQSHNKAKWVDKNLNPIFSSIRIIEHPPQAILSSSSTSIPLAPHPSNDQDPDQRFFKPSTFSDCPLTGASVNLLKSDQDLNPIHELSPVLIQTLTSQAIHSNSNPHRSLGSKTRPHDDHDTLPSAFESEAPIPGLLEAEIIYNVGSVEDQYAIDQAMALRDQLGLQST</sequence>
<keyword evidence="4 12" id="KW-0863">Zinc-finger</keyword>
<comment type="subcellular location">
    <subcellularLocation>
        <location evidence="1 12">Nucleus</location>
    </subcellularLocation>
</comment>
<evidence type="ECO:0000313" key="16">
    <source>
        <dbReference type="EnsemblFungi" id="PTTG_04999-t43_1-p1"/>
    </source>
</evidence>
<evidence type="ECO:0000256" key="5">
    <source>
        <dbReference type="ARBA" id="ARBA00022801"/>
    </source>
</evidence>
<keyword evidence="6 12" id="KW-0862">Zinc</keyword>
<dbReference type="GO" id="GO:0005634">
    <property type="term" value="C:nucleus"/>
    <property type="evidence" value="ECO:0007669"/>
    <property type="project" value="UniProtKB-SubCell"/>
</dbReference>
<evidence type="ECO:0000256" key="11">
    <source>
        <dbReference type="PROSITE-ProRule" id="PRU00812"/>
    </source>
</evidence>
<evidence type="ECO:0000256" key="7">
    <source>
        <dbReference type="ARBA" id="ARBA00022912"/>
    </source>
</evidence>
<evidence type="ECO:0000256" key="2">
    <source>
        <dbReference type="ARBA" id="ARBA00005676"/>
    </source>
</evidence>
<feature type="domain" description="RTR1-type" evidence="14">
    <location>
        <begin position="45"/>
        <end position="148"/>
    </location>
</feature>
<comment type="function">
    <text evidence="12">Putative RNA polymerase II subunit B1 C-terminal domain (CTD) phosphatase involved in RNA polymerase II transcription regulation.</text>
</comment>
<evidence type="ECO:0000256" key="4">
    <source>
        <dbReference type="ARBA" id="ARBA00022771"/>
    </source>
</evidence>
<keyword evidence="8 12" id="KW-0539">Nucleus</keyword>
<dbReference type="GO" id="GO:0008270">
    <property type="term" value="F:zinc ion binding"/>
    <property type="evidence" value="ECO:0007669"/>
    <property type="project" value="UniProtKB-KW"/>
</dbReference>
<dbReference type="PANTHER" id="PTHR14732">
    <property type="entry name" value="RNA POLYMERASE II SUBUNIT B1 CTD PHOSPHATASE RPAP2-RELATED"/>
    <property type="match status" value="1"/>
</dbReference>
<evidence type="ECO:0000256" key="10">
    <source>
        <dbReference type="ARBA" id="ARBA00048336"/>
    </source>
</evidence>
<organism evidence="15">
    <name type="scientific">Puccinia triticina (isolate 1-1 / race 1 (BBBD))</name>
    <name type="common">Brown leaf rust fungus</name>
    <dbReference type="NCBI Taxonomy" id="630390"/>
    <lineage>
        <taxon>Eukaryota</taxon>
        <taxon>Fungi</taxon>
        <taxon>Dikarya</taxon>
        <taxon>Basidiomycota</taxon>
        <taxon>Pucciniomycotina</taxon>
        <taxon>Pucciniomycetes</taxon>
        <taxon>Pucciniales</taxon>
        <taxon>Pucciniaceae</taxon>
        <taxon>Puccinia</taxon>
    </lineage>
</organism>
<evidence type="ECO:0000256" key="6">
    <source>
        <dbReference type="ARBA" id="ARBA00022833"/>
    </source>
</evidence>
<dbReference type="Proteomes" id="UP000005240">
    <property type="component" value="Unassembled WGS sequence"/>
</dbReference>
<evidence type="ECO:0000256" key="12">
    <source>
        <dbReference type="RuleBase" id="RU367080"/>
    </source>
</evidence>
<dbReference type="Pfam" id="PF04181">
    <property type="entry name" value="RPAP2_Rtr1"/>
    <property type="match status" value="1"/>
</dbReference>
<dbReference type="InterPro" id="IPR038534">
    <property type="entry name" value="Rtr1/RPAP2_sf"/>
</dbReference>
<dbReference type="GO" id="GO:0005737">
    <property type="term" value="C:cytoplasm"/>
    <property type="evidence" value="ECO:0007669"/>
    <property type="project" value="TreeGrafter"/>
</dbReference>
<dbReference type="VEuPathDB" id="FungiDB:PTTG_04999"/>
<keyword evidence="17" id="KW-1185">Reference proteome</keyword>
<dbReference type="AlphaFoldDB" id="A0A180GJL5"/>
<dbReference type="STRING" id="630390.A0A180GJL5"/>
<dbReference type="GO" id="GO:0043175">
    <property type="term" value="F:RNA polymerase core enzyme binding"/>
    <property type="evidence" value="ECO:0007669"/>
    <property type="project" value="UniProtKB-UniRule"/>
</dbReference>
<comment type="catalytic activity">
    <reaction evidence="9 12">
        <text>O-phospho-L-seryl-[protein] + H2O = L-seryl-[protein] + phosphate</text>
        <dbReference type="Rhea" id="RHEA:20629"/>
        <dbReference type="Rhea" id="RHEA-COMP:9863"/>
        <dbReference type="Rhea" id="RHEA-COMP:11604"/>
        <dbReference type="ChEBI" id="CHEBI:15377"/>
        <dbReference type="ChEBI" id="CHEBI:29999"/>
        <dbReference type="ChEBI" id="CHEBI:43474"/>
        <dbReference type="ChEBI" id="CHEBI:83421"/>
        <dbReference type="EC" id="3.1.3.16"/>
    </reaction>
</comment>
<reference evidence="16 17" key="3">
    <citation type="journal article" date="2017" name="G3 (Bethesda)">
        <title>Comparative analysis highlights variable genome content of wheat rusts and divergence of the mating loci.</title>
        <authorList>
            <person name="Cuomo C.A."/>
            <person name="Bakkeren G."/>
            <person name="Khalil H.B."/>
            <person name="Panwar V."/>
            <person name="Joly D."/>
            <person name="Linning R."/>
            <person name="Sakthikumar S."/>
            <person name="Song X."/>
            <person name="Adiconis X."/>
            <person name="Fan L."/>
            <person name="Goldberg J.M."/>
            <person name="Levin J.Z."/>
            <person name="Young S."/>
            <person name="Zeng Q."/>
            <person name="Anikster Y."/>
            <person name="Bruce M."/>
            <person name="Wang M."/>
            <person name="Yin C."/>
            <person name="McCallum B."/>
            <person name="Szabo L.J."/>
            <person name="Hulbert S."/>
            <person name="Chen X."/>
            <person name="Fellers J.P."/>
        </authorList>
    </citation>
    <scope>NUCLEOTIDE SEQUENCE</scope>
    <source>
        <strain evidence="16">isolate 1-1 / race 1 (BBBD)</strain>
        <strain evidence="17">Isolate 1-1 / race 1 (BBBD)</strain>
    </source>
</reference>
<accession>A0A180GJL5</accession>
<dbReference type="PANTHER" id="PTHR14732:SF0">
    <property type="entry name" value="RNA POLYMERASE II SUBUNIT B1 CTD PHOSPHATASE RPAP2-RELATED"/>
    <property type="match status" value="1"/>
</dbReference>
<reference evidence="15" key="2">
    <citation type="submission" date="2016-05" db="EMBL/GenBank/DDBJ databases">
        <title>Comparative analysis highlights variable genome content of wheat rusts and divergence of the mating loci.</title>
        <authorList>
            <person name="Cuomo C.A."/>
            <person name="Bakkeren G."/>
            <person name="Szabo L."/>
            <person name="Khalil H."/>
            <person name="Joly D."/>
            <person name="Goldberg J."/>
            <person name="Young S."/>
            <person name="Zeng Q."/>
            <person name="Fellers J."/>
        </authorList>
    </citation>
    <scope>NUCLEOTIDE SEQUENCE [LARGE SCALE GENOMIC DNA]</scope>
    <source>
        <strain evidence="15">1-1 BBBD Race 1</strain>
    </source>
</reference>
<evidence type="ECO:0000256" key="13">
    <source>
        <dbReference type="SAM" id="MobiDB-lite"/>
    </source>
</evidence>
<comment type="similarity">
    <text evidence="2 11 12">Belongs to the RPAP2 family.</text>
</comment>
<dbReference type="EC" id="3.1.3.16" evidence="12"/>
<dbReference type="InterPro" id="IPR039693">
    <property type="entry name" value="Rtr1/RPAP2"/>
</dbReference>
<keyword evidence="3 12" id="KW-0479">Metal-binding</keyword>
<evidence type="ECO:0000313" key="17">
    <source>
        <dbReference type="Proteomes" id="UP000005240"/>
    </source>
</evidence>
<dbReference type="PROSITE" id="PS51479">
    <property type="entry name" value="ZF_RTR1"/>
    <property type="match status" value="1"/>
</dbReference>
<keyword evidence="7 12" id="KW-0904">Protein phosphatase</keyword>
<feature type="region of interest" description="Disordered" evidence="13">
    <location>
        <begin position="322"/>
        <end position="350"/>
    </location>
</feature>
<comment type="catalytic activity">
    <reaction evidence="10 12">
        <text>O-phospho-L-threonyl-[protein] + H2O = L-threonyl-[protein] + phosphate</text>
        <dbReference type="Rhea" id="RHEA:47004"/>
        <dbReference type="Rhea" id="RHEA-COMP:11060"/>
        <dbReference type="Rhea" id="RHEA-COMP:11605"/>
        <dbReference type="ChEBI" id="CHEBI:15377"/>
        <dbReference type="ChEBI" id="CHEBI:30013"/>
        <dbReference type="ChEBI" id="CHEBI:43474"/>
        <dbReference type="ChEBI" id="CHEBI:61977"/>
        <dbReference type="EC" id="3.1.3.16"/>
    </reaction>
</comment>
<dbReference type="OrthoDB" id="2499087at2759"/>
<reference evidence="15" key="1">
    <citation type="submission" date="2009-11" db="EMBL/GenBank/DDBJ databases">
        <authorList>
            <consortium name="The Broad Institute Genome Sequencing Platform"/>
            <person name="Ward D."/>
            <person name="Feldgarden M."/>
            <person name="Earl A."/>
            <person name="Young S.K."/>
            <person name="Zeng Q."/>
            <person name="Koehrsen M."/>
            <person name="Alvarado L."/>
            <person name="Berlin A."/>
            <person name="Bochicchio J."/>
            <person name="Borenstein D."/>
            <person name="Chapman S.B."/>
            <person name="Chen Z."/>
            <person name="Engels R."/>
            <person name="Freedman E."/>
            <person name="Gellesch M."/>
            <person name="Goldberg J."/>
            <person name="Griggs A."/>
            <person name="Gujja S."/>
            <person name="Heilman E."/>
            <person name="Heiman D."/>
            <person name="Hepburn T."/>
            <person name="Howarth C."/>
            <person name="Jen D."/>
            <person name="Larson L."/>
            <person name="Lewis B."/>
            <person name="Mehta T."/>
            <person name="Park D."/>
            <person name="Pearson M."/>
            <person name="Roberts A."/>
            <person name="Saif S."/>
            <person name="Shea T."/>
            <person name="Shenoy N."/>
            <person name="Sisk P."/>
            <person name="Stolte C."/>
            <person name="Sykes S."/>
            <person name="Thomson T."/>
            <person name="Walk T."/>
            <person name="White J."/>
            <person name="Yandava C."/>
            <person name="Izard J."/>
            <person name="Baranova O.V."/>
            <person name="Blanton J.M."/>
            <person name="Tanner A.C."/>
            <person name="Dewhirst F.E."/>
            <person name="Haas B."/>
            <person name="Nusbaum C."/>
            <person name="Birren B."/>
        </authorList>
    </citation>
    <scope>NUCLEOTIDE SEQUENCE [LARGE SCALE GENOMIC DNA]</scope>
    <source>
        <strain evidence="15">1-1 BBBD Race 1</strain>
    </source>
</reference>
<dbReference type="InterPro" id="IPR007308">
    <property type="entry name" value="Rtr1/RPAP2_dom"/>
</dbReference>
<evidence type="ECO:0000259" key="14">
    <source>
        <dbReference type="PROSITE" id="PS51479"/>
    </source>
</evidence>
<dbReference type="EnsemblFungi" id="PTTG_04999-t43_1">
    <property type="protein sequence ID" value="PTTG_04999-t43_1-p1"/>
    <property type="gene ID" value="PTTG_04999"/>
</dbReference>
<dbReference type="Gene3D" id="1.25.40.820">
    <property type="match status" value="1"/>
</dbReference>
<dbReference type="EMBL" id="ADAS02000061">
    <property type="protein sequence ID" value="OAV92638.1"/>
    <property type="molecule type" value="Genomic_DNA"/>
</dbReference>
<proteinExistence type="inferred from homology"/>
<feature type="compositionally biased region" description="Polar residues" evidence="13">
    <location>
        <begin position="183"/>
        <end position="194"/>
    </location>
</feature>
<evidence type="ECO:0000313" key="15">
    <source>
        <dbReference type="EMBL" id="OAV92638.1"/>
    </source>
</evidence>
<gene>
    <name evidence="15" type="ORF">PTTG_04999</name>
</gene>
<evidence type="ECO:0000256" key="3">
    <source>
        <dbReference type="ARBA" id="ARBA00022723"/>
    </source>
</evidence>
<evidence type="ECO:0000256" key="9">
    <source>
        <dbReference type="ARBA" id="ARBA00047761"/>
    </source>
</evidence>
<evidence type="ECO:0000256" key="8">
    <source>
        <dbReference type="ARBA" id="ARBA00023242"/>
    </source>
</evidence>
<keyword evidence="5 12" id="KW-0378">Hydrolase</keyword>
<name>A0A180GJL5_PUCT1</name>
<reference evidence="16" key="4">
    <citation type="submission" date="2025-05" db="UniProtKB">
        <authorList>
            <consortium name="EnsemblFungi"/>
        </authorList>
    </citation>
    <scope>IDENTIFICATION</scope>
    <source>
        <strain evidence="16">isolate 1-1 / race 1 (BBBD)</strain>
    </source>
</reference>
<evidence type="ECO:0000256" key="1">
    <source>
        <dbReference type="ARBA" id="ARBA00004123"/>
    </source>
</evidence>
<feature type="region of interest" description="Disordered" evidence="13">
    <location>
        <begin position="181"/>
        <end position="210"/>
    </location>
</feature>